<gene>
    <name evidence="1" type="ORF">201phi2-1p409</name>
</gene>
<reference evidence="1 2" key="1">
    <citation type="journal article" date="2008" name="Virology">
        <title>Characterization of Pseudomonas chlororaphis myovirus 201varphi2-1 via genomic sequencing, mass spectrometry, and electron microscopy.</title>
        <authorList>
            <person name="Thomas J.A."/>
            <person name="Rolando M.R."/>
            <person name="Carroll C.A."/>
            <person name="Shen P.S."/>
            <person name="Belnap D.M."/>
            <person name="Weintraub S.T."/>
            <person name="Serwer P."/>
            <person name="Hardies S.C."/>
        </authorList>
    </citation>
    <scope>NUCLEOTIDE SEQUENCE</scope>
</reference>
<evidence type="ECO:0000313" key="1">
    <source>
        <dbReference type="EMBL" id="ABY63233.1"/>
    </source>
</evidence>
<name>B3FJR8_BP201</name>
<dbReference type="EMBL" id="EU197055">
    <property type="protein sequence ID" value="ABY63233.1"/>
    <property type="molecule type" value="Genomic_DNA"/>
</dbReference>
<proteinExistence type="predicted"/>
<dbReference type="Proteomes" id="UP000002421">
    <property type="component" value="Segment"/>
</dbReference>
<organism evidence="1 2">
    <name type="scientific">Pseudomonas phage 201phi2-1</name>
    <name type="common">Pseudomonas chlororaphis phage 201phi2-1</name>
    <dbReference type="NCBI Taxonomy" id="198110"/>
    <lineage>
        <taxon>Viruses</taxon>
        <taxon>Duplodnaviria</taxon>
        <taxon>Heunggongvirae</taxon>
        <taxon>Uroviricota</taxon>
        <taxon>Caudoviricetes</taxon>
        <taxon>Chimalliviridae</taxon>
        <taxon>Serwervirus</taxon>
        <taxon>Serwervirus 201phi21</taxon>
    </lineage>
</organism>
<evidence type="ECO:0000313" key="2">
    <source>
        <dbReference type="Proteomes" id="UP000002421"/>
    </source>
</evidence>
<dbReference type="KEGG" id="vg:6372526"/>
<protein>
    <submittedName>
        <fullName evidence="1">Uncharacterized protein</fullName>
    </submittedName>
</protein>
<dbReference type="RefSeq" id="YP_001957129.1">
    <property type="nucleotide sequence ID" value="NC_010821.1"/>
</dbReference>
<sequence length="99" mass="11717">MHFNVELKVKLTAEYWFIYRTINGWGLTRRMRNATDFDTFAEAKAAVLELVKMDRSAFRKFIHKEDDFDTPVSLTVLSHMTEGAEKQSFQKLYTFNDQE</sequence>
<keyword evidence="2" id="KW-1185">Reference proteome</keyword>
<accession>B3FJR8</accession>
<organismHost>
    <name type="scientific">Pseudomonas chlororaphis</name>
    <dbReference type="NCBI Taxonomy" id="587753"/>
</organismHost>